<dbReference type="CDD" id="cd08168">
    <property type="entry name" value="Cytochrom_C3"/>
    <property type="match status" value="3"/>
</dbReference>
<dbReference type="RefSeq" id="WP_180145113.1">
    <property type="nucleotide sequence ID" value="NZ_CAADHO010000011.1"/>
</dbReference>
<proteinExistence type="predicted"/>
<dbReference type="GO" id="GO:0016491">
    <property type="term" value="F:oxidoreductase activity"/>
    <property type="evidence" value="ECO:0007669"/>
    <property type="project" value="TreeGrafter"/>
</dbReference>
<evidence type="ECO:0000313" key="9">
    <source>
        <dbReference type="EMBL" id="VFQ46753.1"/>
    </source>
</evidence>
<evidence type="ECO:0000256" key="6">
    <source>
        <dbReference type="ARBA" id="ARBA00023004"/>
    </source>
</evidence>
<keyword evidence="4" id="KW-0732">Signal</keyword>
<gene>
    <name evidence="9" type="ORF">MSL71_44230</name>
</gene>
<feature type="domain" description="Cytochrome c7-like" evidence="8">
    <location>
        <begin position="150"/>
        <end position="214"/>
    </location>
</feature>
<accession>A0A4U8YYW7</accession>
<evidence type="ECO:0000256" key="2">
    <source>
        <dbReference type="ARBA" id="ARBA00022617"/>
    </source>
</evidence>
<dbReference type="SUPFAM" id="SSF48695">
    <property type="entry name" value="Multiheme cytochromes"/>
    <property type="match status" value="1"/>
</dbReference>
<dbReference type="InterPro" id="IPR029467">
    <property type="entry name" value="Cyt_c7-like"/>
</dbReference>
<dbReference type="GO" id="GO:0046872">
    <property type="term" value="F:metal ion binding"/>
    <property type="evidence" value="ECO:0007669"/>
    <property type="project" value="UniProtKB-KW"/>
</dbReference>
<evidence type="ECO:0000313" key="10">
    <source>
        <dbReference type="Proteomes" id="UP000507962"/>
    </source>
</evidence>
<dbReference type="Pfam" id="PF02085">
    <property type="entry name" value="Cytochrom_CIII"/>
    <property type="match status" value="1"/>
</dbReference>
<keyword evidence="1" id="KW-0813">Transport</keyword>
<dbReference type="AlphaFoldDB" id="A0A4U8YYW7"/>
<evidence type="ECO:0000256" key="4">
    <source>
        <dbReference type="ARBA" id="ARBA00022729"/>
    </source>
</evidence>
<keyword evidence="5" id="KW-0249">Electron transport</keyword>
<keyword evidence="3" id="KW-0479">Metal-binding</keyword>
<dbReference type="Gene3D" id="3.90.10.10">
    <property type="entry name" value="Cytochrome C3"/>
    <property type="match status" value="3"/>
</dbReference>
<evidence type="ECO:0000256" key="3">
    <source>
        <dbReference type="ARBA" id="ARBA00022723"/>
    </source>
</evidence>
<evidence type="ECO:0000256" key="1">
    <source>
        <dbReference type="ARBA" id="ARBA00022448"/>
    </source>
</evidence>
<dbReference type="InterPro" id="IPR051829">
    <property type="entry name" value="Multiheme_Cytochr_ET"/>
</dbReference>
<evidence type="ECO:0000259" key="7">
    <source>
        <dbReference type="Pfam" id="PF02085"/>
    </source>
</evidence>
<protein>
    <submittedName>
        <fullName evidence="9">Multihaem cytochrome</fullName>
    </submittedName>
</protein>
<name>A0A4U8YYW7_9BACT</name>
<keyword evidence="10" id="KW-1185">Reference proteome</keyword>
<dbReference type="InterPro" id="IPR020942">
    <property type="entry name" value="Cyt_c_III_dom"/>
</dbReference>
<evidence type="ECO:0000256" key="5">
    <source>
        <dbReference type="ARBA" id="ARBA00022982"/>
    </source>
</evidence>
<dbReference type="InterPro" id="IPR036280">
    <property type="entry name" value="Multihaem_cyt_sf"/>
</dbReference>
<dbReference type="Proteomes" id="UP000507962">
    <property type="component" value="Unassembled WGS sequence"/>
</dbReference>
<dbReference type="PANTHER" id="PTHR35038">
    <property type="entry name" value="DISSIMILATORY SULFITE REDUCTASE SIRA"/>
    <property type="match status" value="1"/>
</dbReference>
<dbReference type="GO" id="GO:0009055">
    <property type="term" value="F:electron transfer activity"/>
    <property type="evidence" value="ECO:0007669"/>
    <property type="project" value="InterPro"/>
</dbReference>
<keyword evidence="6" id="KW-0408">Iron</keyword>
<sequence>MRKRVGASLAFLLGLLFFGLCLAYSEGTDEQNRGVDVISMDTITSYGVLQRPKVHFPHEKHVIDAEKDTCLQCHEERPDGGVSLAFRQRKGLSGMEARDYYHAQCIQCHADAAAATGATGPQVCGGCHVNGEPASSPSSSHAIDFDDTLHSIHTEQATLDCRTCHDRLHGEPGATDSPAMSPRETSHDLCVSCHVSTLDSGEPGGPVTCTACHTDPVDTSSMPRVAAGGGEVLFDHDLHEGADISCETCHHKEPETSCSECHDASGSSRGGGVSLYAAMHSRQADRSCIGCHDAMGAGEVDDCTGCHAPFSGGTP</sequence>
<dbReference type="Pfam" id="PF14522">
    <property type="entry name" value="Cytochrome_C7"/>
    <property type="match status" value="1"/>
</dbReference>
<evidence type="ECO:0000259" key="8">
    <source>
        <dbReference type="Pfam" id="PF14522"/>
    </source>
</evidence>
<keyword evidence="2" id="KW-0349">Heme</keyword>
<dbReference type="EMBL" id="CAADHO010000011">
    <property type="protein sequence ID" value="VFQ46753.1"/>
    <property type="molecule type" value="Genomic_DNA"/>
</dbReference>
<reference evidence="9 10" key="1">
    <citation type="submission" date="2019-03" db="EMBL/GenBank/DDBJ databases">
        <authorList>
            <person name="Nijsse B."/>
        </authorList>
    </citation>
    <scope>NUCLEOTIDE SEQUENCE [LARGE SCALE GENOMIC DNA]</scope>
    <source>
        <strain evidence="9">Desulfoluna butyratoxydans MSL71</strain>
    </source>
</reference>
<feature type="domain" description="Class III cytochrome C" evidence="7">
    <location>
        <begin position="230"/>
        <end position="307"/>
    </location>
</feature>
<dbReference type="PANTHER" id="PTHR35038:SF6">
    <property type="entry name" value="SURFACE LOCALIZED DECAHEME CYTOCHROME C LIPOPROTEIN"/>
    <property type="match status" value="1"/>
</dbReference>
<dbReference type="GO" id="GO:0020037">
    <property type="term" value="F:heme binding"/>
    <property type="evidence" value="ECO:0007669"/>
    <property type="project" value="InterPro"/>
</dbReference>
<organism evidence="9 10">
    <name type="scientific">Desulfoluna butyratoxydans</name>
    <dbReference type="NCBI Taxonomy" id="231438"/>
    <lineage>
        <taxon>Bacteria</taxon>
        <taxon>Pseudomonadati</taxon>
        <taxon>Thermodesulfobacteriota</taxon>
        <taxon>Desulfobacteria</taxon>
        <taxon>Desulfobacterales</taxon>
        <taxon>Desulfolunaceae</taxon>
        <taxon>Desulfoluna</taxon>
    </lineage>
</organism>